<reference evidence="4 5" key="1">
    <citation type="submission" date="2020-04" db="EMBL/GenBank/DDBJ databases">
        <title>Metagenomic profiling of ammonia- and methane-oxidizing microorganisms in a Dutch drinking water treatment plant.</title>
        <authorList>
            <person name="Poghosyan L."/>
            <person name="Leucker S."/>
        </authorList>
    </citation>
    <scope>NUCLEOTIDE SEQUENCE [LARGE SCALE GENOMIC DNA]</scope>
    <source>
        <strain evidence="4">S-RSF-IL-03</strain>
    </source>
</reference>
<dbReference type="Gene3D" id="3.40.50.720">
    <property type="entry name" value="NAD(P)-binding Rossmann-like Domain"/>
    <property type="match status" value="1"/>
</dbReference>
<dbReference type="Proteomes" id="UP000580839">
    <property type="component" value="Unassembled WGS sequence"/>
</dbReference>
<evidence type="ECO:0000313" key="4">
    <source>
        <dbReference type="EMBL" id="NOT34585.1"/>
    </source>
</evidence>
<dbReference type="Pfam" id="PF04321">
    <property type="entry name" value="RmlD_sub_bind"/>
    <property type="match status" value="1"/>
</dbReference>
<protein>
    <recommendedName>
        <fullName evidence="2">dTDP-4-dehydrorhamnose reductase</fullName>
        <ecNumber evidence="2">1.1.1.133</ecNumber>
    </recommendedName>
</protein>
<evidence type="ECO:0000259" key="3">
    <source>
        <dbReference type="Pfam" id="PF04321"/>
    </source>
</evidence>
<dbReference type="GO" id="GO:0008831">
    <property type="term" value="F:dTDP-4-dehydrorhamnose reductase activity"/>
    <property type="evidence" value="ECO:0007669"/>
    <property type="project" value="UniProtKB-EC"/>
</dbReference>
<dbReference type="SUPFAM" id="SSF51735">
    <property type="entry name" value="NAD(P)-binding Rossmann-fold domains"/>
    <property type="match status" value="1"/>
</dbReference>
<dbReference type="InterPro" id="IPR005913">
    <property type="entry name" value="dTDP_dehydrorham_reduct"/>
</dbReference>
<dbReference type="PANTHER" id="PTHR10491">
    <property type="entry name" value="DTDP-4-DEHYDRORHAMNOSE REDUCTASE"/>
    <property type="match status" value="1"/>
</dbReference>
<feature type="domain" description="RmlD-like substrate binding" evidence="3">
    <location>
        <begin position="14"/>
        <end position="301"/>
    </location>
</feature>
<dbReference type="EMBL" id="JABFRW010000132">
    <property type="protein sequence ID" value="NOT34585.1"/>
    <property type="molecule type" value="Genomic_DNA"/>
</dbReference>
<dbReference type="InterPro" id="IPR036291">
    <property type="entry name" value="NAD(P)-bd_dom_sf"/>
</dbReference>
<dbReference type="PANTHER" id="PTHR10491:SF4">
    <property type="entry name" value="METHIONINE ADENOSYLTRANSFERASE 2 SUBUNIT BETA"/>
    <property type="match status" value="1"/>
</dbReference>
<evidence type="ECO:0000256" key="2">
    <source>
        <dbReference type="RuleBase" id="RU364082"/>
    </source>
</evidence>
<dbReference type="AlphaFoldDB" id="A0A849SRD0"/>
<sequence length="312" mass="34565">MTSAPHPILARPFVLGGSGLVGSSYVRAMHERGLPVRGTYRTRPAEGLEPFDFANDPAPLLDAARATLVILASALTNVDYCESHAEETWRRNVLELEPTVRWCREHDVPLVWFGTDYVFDGIAGPYAEDAPTHPLNVYGRSKLEGEARVATVPRHAILRVTNVFDIGLDRDRKNYLVRCVEYFRDRKPLVVPNDQLATPILAPWLAEFTLRLIEREALLAAGAPSVLNVACDELVSRVEFAARVAQRLGADASLVEGRRTSVLNQAAPRPLRAGFRNDRLKSLLGLTRISFDEALDQVTPRMREVFGAGTTS</sequence>
<keyword evidence="2" id="KW-0560">Oxidoreductase</keyword>
<dbReference type="EC" id="1.1.1.133" evidence="2"/>
<evidence type="ECO:0000313" key="5">
    <source>
        <dbReference type="Proteomes" id="UP000580839"/>
    </source>
</evidence>
<name>A0A849SRD0_UNCEI</name>
<proteinExistence type="inferred from homology"/>
<comment type="pathway">
    <text evidence="2">Carbohydrate biosynthesis; dTDP-L-rhamnose biosynthesis.</text>
</comment>
<dbReference type="InterPro" id="IPR029903">
    <property type="entry name" value="RmlD-like-bd"/>
</dbReference>
<comment type="function">
    <text evidence="2">Catalyzes the reduction of dTDP-6-deoxy-L-lyxo-4-hexulose to yield dTDP-L-rhamnose.</text>
</comment>
<keyword evidence="2" id="KW-0521">NADP</keyword>
<comment type="caution">
    <text evidence="4">The sequence shown here is derived from an EMBL/GenBank/DDBJ whole genome shotgun (WGS) entry which is preliminary data.</text>
</comment>
<gene>
    <name evidence="4" type="ORF">HOP12_10490</name>
</gene>
<evidence type="ECO:0000256" key="1">
    <source>
        <dbReference type="ARBA" id="ARBA00010944"/>
    </source>
</evidence>
<accession>A0A849SRD0</accession>
<comment type="similarity">
    <text evidence="1 2">Belongs to the dTDP-4-dehydrorhamnose reductase family.</text>
</comment>
<organism evidence="4 5">
    <name type="scientific">Eiseniibacteriota bacterium</name>
    <dbReference type="NCBI Taxonomy" id="2212470"/>
    <lineage>
        <taxon>Bacteria</taxon>
        <taxon>Candidatus Eiseniibacteriota</taxon>
    </lineage>
</organism>